<organism evidence="2 3">
    <name type="scientific">Danionella cerebrum</name>
    <dbReference type="NCBI Taxonomy" id="2873325"/>
    <lineage>
        <taxon>Eukaryota</taxon>
        <taxon>Metazoa</taxon>
        <taxon>Chordata</taxon>
        <taxon>Craniata</taxon>
        <taxon>Vertebrata</taxon>
        <taxon>Euteleostomi</taxon>
        <taxon>Actinopterygii</taxon>
        <taxon>Neopterygii</taxon>
        <taxon>Teleostei</taxon>
        <taxon>Ostariophysi</taxon>
        <taxon>Cypriniformes</taxon>
        <taxon>Danionidae</taxon>
        <taxon>Danioninae</taxon>
        <taxon>Danionella</taxon>
    </lineage>
</organism>
<evidence type="ECO:0000313" key="3">
    <source>
        <dbReference type="Proteomes" id="UP000316079"/>
    </source>
</evidence>
<accession>A0A553Q0B5</accession>
<keyword evidence="3" id="KW-1185">Reference proteome</keyword>
<reference evidence="2 3" key="1">
    <citation type="journal article" date="2019" name="Sci. Data">
        <title>Hybrid genome assembly and annotation of Danionella translucida.</title>
        <authorList>
            <person name="Kadobianskyi M."/>
            <person name="Schulze L."/>
            <person name="Schuelke M."/>
            <person name="Judkewitz B."/>
        </authorList>
    </citation>
    <scope>NUCLEOTIDE SEQUENCE [LARGE SCALE GENOMIC DNA]</scope>
    <source>
        <strain evidence="2 3">Bolton</strain>
    </source>
</reference>
<protein>
    <submittedName>
        <fullName evidence="2">Uncharacterized protein</fullName>
    </submittedName>
</protein>
<feature type="compositionally biased region" description="Polar residues" evidence="1">
    <location>
        <begin position="1"/>
        <end position="22"/>
    </location>
</feature>
<feature type="region of interest" description="Disordered" evidence="1">
    <location>
        <begin position="1"/>
        <end position="61"/>
    </location>
</feature>
<dbReference type="Proteomes" id="UP000316079">
    <property type="component" value="Unassembled WGS sequence"/>
</dbReference>
<comment type="caution">
    <text evidence="2">The sequence shown here is derived from an EMBL/GenBank/DDBJ whole genome shotgun (WGS) entry which is preliminary data.</text>
</comment>
<feature type="compositionally biased region" description="Low complexity" evidence="1">
    <location>
        <begin position="33"/>
        <end position="46"/>
    </location>
</feature>
<name>A0A553Q0B5_9TELE</name>
<dbReference type="AlphaFoldDB" id="A0A553Q0B5"/>
<gene>
    <name evidence="2" type="ORF">DNTS_016651</name>
</gene>
<evidence type="ECO:0000256" key="1">
    <source>
        <dbReference type="SAM" id="MobiDB-lite"/>
    </source>
</evidence>
<evidence type="ECO:0000313" key="2">
    <source>
        <dbReference type="EMBL" id="TRY83381.1"/>
    </source>
</evidence>
<dbReference type="EMBL" id="SRMA01026479">
    <property type="protein sequence ID" value="TRY83381.1"/>
    <property type="molecule type" value="Genomic_DNA"/>
</dbReference>
<sequence>MSSINRSPHLLSGSNSSGIQENHLQRDRDQQYSPCSMSISSGSFSSGDAAPLSAGSGQKSDALQSIIERYGRELRETLSPAGTTNIFVYGLNAVKLNPE</sequence>
<dbReference type="OrthoDB" id="6359887at2759"/>
<proteinExistence type="predicted"/>